<keyword evidence="13" id="KW-1185">Reference proteome</keyword>
<feature type="compositionally biased region" description="Basic and acidic residues" evidence="10">
    <location>
        <begin position="452"/>
        <end position="462"/>
    </location>
</feature>
<dbReference type="InterPro" id="IPR040221">
    <property type="entry name" value="CDCA7/CDA7L"/>
</dbReference>
<evidence type="ECO:0000256" key="9">
    <source>
        <dbReference type="ARBA" id="ARBA00023242"/>
    </source>
</evidence>
<dbReference type="InterPro" id="IPR018866">
    <property type="entry name" value="Znf-4CXXC_R1"/>
</dbReference>
<reference evidence="12 13" key="1">
    <citation type="journal article" date="2007" name="Science">
        <title>The Chlamydomonas genome reveals the evolution of key animal and plant functions.</title>
        <authorList>
            <person name="Merchant S.S."/>
            <person name="Prochnik S.E."/>
            <person name="Vallon O."/>
            <person name="Harris E.H."/>
            <person name="Karpowicz S.J."/>
            <person name="Witman G.B."/>
            <person name="Terry A."/>
            <person name="Salamov A."/>
            <person name="Fritz-Laylin L.K."/>
            <person name="Marechal-Drouard L."/>
            <person name="Marshall W.F."/>
            <person name="Qu L.H."/>
            <person name="Nelson D.R."/>
            <person name="Sanderfoot A.A."/>
            <person name="Spalding M.H."/>
            <person name="Kapitonov V.V."/>
            <person name="Ren Q."/>
            <person name="Ferris P."/>
            <person name="Lindquist E."/>
            <person name="Shapiro H."/>
            <person name="Lucas S.M."/>
            <person name="Grimwood J."/>
            <person name="Schmutz J."/>
            <person name="Cardol P."/>
            <person name="Cerutti H."/>
            <person name="Chanfreau G."/>
            <person name="Chen C.L."/>
            <person name="Cognat V."/>
            <person name="Croft M.T."/>
            <person name="Dent R."/>
            <person name="Dutcher S."/>
            <person name="Fernandez E."/>
            <person name="Fukuzawa H."/>
            <person name="Gonzalez-Ballester D."/>
            <person name="Gonzalez-Halphen D."/>
            <person name="Hallmann A."/>
            <person name="Hanikenne M."/>
            <person name="Hippler M."/>
            <person name="Inwood W."/>
            <person name="Jabbari K."/>
            <person name="Kalanon M."/>
            <person name="Kuras R."/>
            <person name="Lefebvre P.A."/>
            <person name="Lemaire S.D."/>
            <person name="Lobanov A.V."/>
            <person name="Lohr M."/>
            <person name="Manuell A."/>
            <person name="Meier I."/>
            <person name="Mets L."/>
            <person name="Mittag M."/>
            <person name="Mittelmeier T."/>
            <person name="Moroney J.V."/>
            <person name="Moseley J."/>
            <person name="Napoli C."/>
            <person name="Nedelcu A.M."/>
            <person name="Niyogi K."/>
            <person name="Novoselov S.V."/>
            <person name="Paulsen I.T."/>
            <person name="Pazour G."/>
            <person name="Purton S."/>
            <person name="Ral J.P."/>
            <person name="Riano-Pachon D.M."/>
            <person name="Riekhof W."/>
            <person name="Rymarquis L."/>
            <person name="Schroda M."/>
            <person name="Stern D."/>
            <person name="Umen J."/>
            <person name="Willows R."/>
            <person name="Wilson N."/>
            <person name="Zimmer S.L."/>
            <person name="Allmer J."/>
            <person name="Balk J."/>
            <person name="Bisova K."/>
            <person name="Chen C.J."/>
            <person name="Elias M."/>
            <person name="Gendler K."/>
            <person name="Hauser C."/>
            <person name="Lamb M.R."/>
            <person name="Ledford H."/>
            <person name="Long J.C."/>
            <person name="Minagawa J."/>
            <person name="Page M.D."/>
            <person name="Pan J."/>
            <person name="Pootakham W."/>
            <person name="Roje S."/>
            <person name="Rose A."/>
            <person name="Stahlberg E."/>
            <person name="Terauchi A.M."/>
            <person name="Yang P."/>
            <person name="Ball S."/>
            <person name="Bowler C."/>
            <person name="Dieckmann C.L."/>
            <person name="Gladyshev V.N."/>
            <person name="Green P."/>
            <person name="Jorgensen R."/>
            <person name="Mayfield S."/>
            <person name="Mueller-Roeber B."/>
            <person name="Rajamani S."/>
            <person name="Sayre R.T."/>
            <person name="Brokstein P."/>
            <person name="Dubchak I."/>
            <person name="Goodstein D."/>
            <person name="Hornick L."/>
            <person name="Huang Y.W."/>
            <person name="Jhaveri J."/>
            <person name="Luo Y."/>
            <person name="Martinez D."/>
            <person name="Ngau W.C."/>
            <person name="Otillar B."/>
            <person name="Poliakov A."/>
            <person name="Porter A."/>
            <person name="Szajkowski L."/>
            <person name="Werner G."/>
            <person name="Zhou K."/>
            <person name="Grigoriev I.V."/>
            <person name="Rokhsar D.S."/>
            <person name="Grossman A.R."/>
        </authorList>
    </citation>
    <scope>NUCLEOTIDE SEQUENCE [LARGE SCALE GENOMIC DNA]</scope>
    <source>
        <strain evidence="13">CC-503</strain>
    </source>
</reference>
<evidence type="ECO:0000256" key="4">
    <source>
        <dbReference type="ARBA" id="ARBA00022499"/>
    </source>
</evidence>
<feature type="compositionally biased region" description="Low complexity" evidence="10">
    <location>
        <begin position="36"/>
        <end position="50"/>
    </location>
</feature>
<keyword evidence="9" id="KW-0539">Nucleus</keyword>
<dbReference type="ExpressionAtlas" id="A0A2K3DDV9">
    <property type="expression patterns" value="baseline and differential"/>
</dbReference>
<dbReference type="GO" id="GO:0005634">
    <property type="term" value="C:nucleus"/>
    <property type="evidence" value="ECO:0000318"/>
    <property type="project" value="GO_Central"/>
</dbReference>
<protein>
    <recommendedName>
        <fullName evidence="11">Zinc-finger domain-containing protein</fullName>
    </recommendedName>
</protein>
<feature type="region of interest" description="Disordered" evidence="10">
    <location>
        <begin position="295"/>
        <end position="495"/>
    </location>
</feature>
<evidence type="ECO:0000313" key="12">
    <source>
        <dbReference type="EMBL" id="PNW78713.1"/>
    </source>
</evidence>
<feature type="compositionally biased region" description="Basic residues" evidence="10">
    <location>
        <begin position="295"/>
        <end position="311"/>
    </location>
</feature>
<evidence type="ECO:0000256" key="10">
    <source>
        <dbReference type="SAM" id="MobiDB-lite"/>
    </source>
</evidence>
<keyword evidence="4" id="KW-1017">Isopeptide bond</keyword>
<dbReference type="Gramene" id="PNW78713">
    <property type="protein sequence ID" value="PNW78713"/>
    <property type="gene ID" value="CHLRE_09g387615v5"/>
</dbReference>
<sequence length="495" mass="52870">MTNTDDLDLDKERRERMAKNQAMLASLGVTDAVASARAAAAAEANPGPASKPRKPRAPAAPTAILPQRRSGRIAGAAAPDMVELDDNGMPIRRAEDGQEGSGEGVNDDGLMDLVGNNDLRLRAGRGAQDLSDEQLAEVNRIRTSSKSRGTLYAHLGICCHFCRQKKLCGEEDCPRCAHLDGEAECIGKSMCSRCMSSTGMFCRACLDCRYGLELEEVRADPNWICAHCYEEEHGPWEKHGWFCNSSFCMQAAGKKETGIAIHDAKRLGYKSVAHWLQALTLAMSPAEVAAIKTRAAAKSKSKGRKTARAGKKREVQAKGKAGTAEAAQQAGKAEVEMKAKEATVEEAEQEVRAKAEEEGEKRSRKRKAAVEPTAEAGAEEGEEEGEEEGADEAHTQPEPSSSPRGAQLEGGVEAGVELEAEAAEAGTGSDGQQAAEADGLDVPLLKRRRGGRKAEAAEEKAKQLKAAAKEAVATGKADEPLASRRRTARTTRVRA</sequence>
<evidence type="ECO:0000256" key="3">
    <source>
        <dbReference type="ARBA" id="ARBA00022490"/>
    </source>
</evidence>
<dbReference type="InParanoid" id="A0A2K3DDV9"/>
<dbReference type="EMBL" id="CM008970">
    <property type="protein sequence ID" value="PNW78713.1"/>
    <property type="molecule type" value="Genomic_DNA"/>
</dbReference>
<feature type="domain" description="Zinc-finger" evidence="11">
    <location>
        <begin position="155"/>
        <end position="276"/>
    </location>
</feature>
<evidence type="ECO:0000313" key="13">
    <source>
        <dbReference type="Proteomes" id="UP000006906"/>
    </source>
</evidence>
<accession>A0A2K3DDV9</accession>
<dbReference type="Proteomes" id="UP000006906">
    <property type="component" value="Chromosome 9"/>
</dbReference>
<evidence type="ECO:0000256" key="7">
    <source>
        <dbReference type="ARBA" id="ARBA00023015"/>
    </source>
</evidence>
<keyword evidence="5" id="KW-0597">Phosphoprotein</keyword>
<keyword evidence="6" id="KW-0832">Ubl conjugation</keyword>
<dbReference type="OMA" id="HHTRCCK"/>
<feature type="compositionally biased region" description="Low complexity" evidence="10">
    <location>
        <begin position="405"/>
        <end position="415"/>
    </location>
</feature>
<dbReference type="PANTHER" id="PTHR31169:SF15">
    <property type="entry name" value="EXPRESSED PROTEIN"/>
    <property type="match status" value="1"/>
</dbReference>
<dbReference type="KEGG" id="cre:CHLRE_09g387615v5"/>
<dbReference type="PANTHER" id="PTHR31169">
    <property type="entry name" value="OS05G0300700 PROTEIN"/>
    <property type="match status" value="1"/>
</dbReference>
<evidence type="ECO:0000256" key="1">
    <source>
        <dbReference type="ARBA" id="ARBA00004123"/>
    </source>
</evidence>
<dbReference type="GeneID" id="5720569"/>
<feature type="compositionally biased region" description="Basic residues" evidence="10">
    <location>
        <begin position="483"/>
        <end position="495"/>
    </location>
</feature>
<gene>
    <name evidence="12" type="ORF">CHLRE_09g387615v5</name>
</gene>
<feature type="region of interest" description="Disordered" evidence="10">
    <location>
        <begin position="36"/>
        <end position="109"/>
    </location>
</feature>
<evidence type="ECO:0000256" key="2">
    <source>
        <dbReference type="ARBA" id="ARBA00004496"/>
    </source>
</evidence>
<proteinExistence type="predicted"/>
<organism evidence="12 13">
    <name type="scientific">Chlamydomonas reinhardtii</name>
    <name type="common">Chlamydomonas smithii</name>
    <dbReference type="NCBI Taxonomy" id="3055"/>
    <lineage>
        <taxon>Eukaryota</taxon>
        <taxon>Viridiplantae</taxon>
        <taxon>Chlorophyta</taxon>
        <taxon>core chlorophytes</taxon>
        <taxon>Chlorophyceae</taxon>
        <taxon>CS clade</taxon>
        <taxon>Chlamydomonadales</taxon>
        <taxon>Chlamydomonadaceae</taxon>
        <taxon>Chlamydomonas</taxon>
    </lineage>
</organism>
<keyword evidence="3" id="KW-0963">Cytoplasm</keyword>
<dbReference type="GO" id="GO:0005737">
    <property type="term" value="C:cytoplasm"/>
    <property type="evidence" value="ECO:0007669"/>
    <property type="project" value="UniProtKB-SubCell"/>
</dbReference>
<keyword evidence="8" id="KW-0804">Transcription</keyword>
<evidence type="ECO:0000256" key="8">
    <source>
        <dbReference type="ARBA" id="ARBA00023163"/>
    </source>
</evidence>
<feature type="compositionally biased region" description="Acidic residues" evidence="10">
    <location>
        <begin position="377"/>
        <end position="390"/>
    </location>
</feature>
<dbReference type="STRING" id="3055.A0A2K3DDV9"/>
<dbReference type="GO" id="GO:0006355">
    <property type="term" value="P:regulation of DNA-templated transcription"/>
    <property type="evidence" value="ECO:0007669"/>
    <property type="project" value="InterPro"/>
</dbReference>
<feature type="compositionally biased region" description="Low complexity" evidence="10">
    <location>
        <begin position="464"/>
        <end position="475"/>
    </location>
</feature>
<name>A0A2K3DDV9_CHLRE</name>
<feature type="compositionally biased region" description="Basic and acidic residues" evidence="10">
    <location>
        <begin position="333"/>
        <end position="361"/>
    </location>
</feature>
<dbReference type="AlphaFoldDB" id="A0A2K3DDV9"/>
<comment type="subcellular location">
    <subcellularLocation>
        <location evidence="2">Cytoplasm</location>
    </subcellularLocation>
    <subcellularLocation>
        <location evidence="1">Nucleus</location>
    </subcellularLocation>
</comment>
<evidence type="ECO:0000256" key="6">
    <source>
        <dbReference type="ARBA" id="ARBA00022843"/>
    </source>
</evidence>
<keyword evidence="7" id="KW-0805">Transcription regulation</keyword>
<evidence type="ECO:0000256" key="5">
    <source>
        <dbReference type="ARBA" id="ARBA00022553"/>
    </source>
</evidence>
<dbReference type="OrthoDB" id="298344at2759"/>
<dbReference type="RefSeq" id="XP_042921078.1">
    <property type="nucleotide sequence ID" value="XM_043065440.1"/>
</dbReference>
<evidence type="ECO:0000259" key="11">
    <source>
        <dbReference type="Pfam" id="PF10497"/>
    </source>
</evidence>
<dbReference type="PaxDb" id="3055-EDP02060"/>
<dbReference type="Pfam" id="PF10497">
    <property type="entry name" value="zf-4CXXC_R1"/>
    <property type="match status" value="1"/>
</dbReference>